<feature type="transmembrane region" description="Helical" evidence="1">
    <location>
        <begin position="52"/>
        <end position="80"/>
    </location>
</feature>
<feature type="transmembrane region" description="Helical" evidence="1">
    <location>
        <begin position="25"/>
        <end position="45"/>
    </location>
</feature>
<dbReference type="GeneID" id="33353760"/>
<keyword evidence="2" id="KW-0150">Chloroplast</keyword>
<dbReference type="AlphaFoldDB" id="A0A1Z1M4U1"/>
<keyword evidence="2" id="KW-0934">Plastid</keyword>
<keyword evidence="1" id="KW-0472">Membrane</keyword>
<keyword evidence="1" id="KW-1133">Transmembrane helix</keyword>
<organism evidence="2">
    <name type="scientific">Osmundaria fimbriata</name>
    <name type="common">Red alga</name>
    <name type="synonym">Delesseria fimbriata</name>
    <dbReference type="NCBI Taxonomy" id="228265"/>
    <lineage>
        <taxon>Eukaryota</taxon>
        <taxon>Rhodophyta</taxon>
        <taxon>Florideophyceae</taxon>
        <taxon>Rhodymeniophycidae</taxon>
        <taxon>Ceramiales</taxon>
        <taxon>Rhodomelaceae</taxon>
        <taxon>Amansieae</taxon>
        <taxon>Osmundaria</taxon>
    </lineage>
</organism>
<accession>A0A1Z1M4U1</accession>
<evidence type="ECO:0000256" key="1">
    <source>
        <dbReference type="SAM" id="Phobius"/>
    </source>
</evidence>
<reference evidence="2" key="1">
    <citation type="journal article" date="2017" name="J. Phycol.">
        <title>Analysis of chloroplast genomes and a supermatrix inform reclassification of the Rhodomelaceae (Rhodophyta).</title>
        <authorList>
            <person name="Diaz-Tapia P."/>
            <person name="Maggs C.A."/>
            <person name="West J.A."/>
            <person name="Verbruggen H."/>
        </authorList>
    </citation>
    <scope>NUCLEOTIDE SEQUENCE</scope>
    <source>
        <strain evidence="2">JW2841</strain>
    </source>
</reference>
<evidence type="ECO:0000313" key="2">
    <source>
        <dbReference type="EMBL" id="ARW60815.1"/>
    </source>
</evidence>
<evidence type="ECO:0008006" key="3">
    <source>
        <dbReference type="Google" id="ProtNLM"/>
    </source>
</evidence>
<keyword evidence="1" id="KW-0812">Transmembrane</keyword>
<dbReference type="RefSeq" id="YP_009392253.1">
    <property type="nucleotide sequence ID" value="NC_035262.1"/>
</dbReference>
<protein>
    <recommendedName>
        <fullName evidence="3">Ycf92</fullName>
    </recommendedName>
</protein>
<gene>
    <name evidence="2" type="primary">ConsOrf4</name>
</gene>
<sequence>MNPLQNICSYYYINSPVVLMHKINIQIKLIITFFTIIVVPYFNYFILDTITLLILTVVLFLSLKNYEYILIYLAYIYYVYYTTDYNKIPSTLKLSKIYLPHYINILFITKQNPIHLSLKISLNYYIYYLPYYVKKIMLLNISQFIILNILYKFTRQELILSILTKKIFRLSKFKYFQSIKYNMMVYISFQMLDKTIADITKLKFSIQIKYANWKQINYIYSYPILIQIFCRYLINVVESLNYNSLIIWNRNLKETCFDELWIDLQYKYIE</sequence>
<dbReference type="EMBL" id="MF101415">
    <property type="protein sequence ID" value="ARW60815.1"/>
    <property type="molecule type" value="Genomic_DNA"/>
</dbReference>
<geneLocation type="chloroplast" evidence="2"/>
<name>A0A1Z1M4U1_OSMFI</name>
<feature type="transmembrane region" description="Helical" evidence="1">
    <location>
        <begin position="131"/>
        <end position="151"/>
    </location>
</feature>
<proteinExistence type="predicted"/>